<proteinExistence type="predicted"/>
<dbReference type="Proteomes" id="UP001154078">
    <property type="component" value="Chromosome 2"/>
</dbReference>
<name>A0A9P0AZL6_BRAAE</name>
<dbReference type="EMBL" id="OV121133">
    <property type="protein sequence ID" value="CAH0551816.1"/>
    <property type="molecule type" value="Genomic_DNA"/>
</dbReference>
<sequence length="105" mass="12410">MEKKRFQSERDSHGETQNQLRFEKQRAAKLEASLARMELDQNVSNYASSTSIIRAQDNISKLKDELELTQEQIKALKNRLEIEKREKNSDFKEFSKILQEFCKNT</sequence>
<feature type="compositionally biased region" description="Basic and acidic residues" evidence="1">
    <location>
        <begin position="1"/>
        <end position="14"/>
    </location>
</feature>
<gene>
    <name evidence="2" type="ORF">MELIAE_LOCUS4343</name>
</gene>
<dbReference type="OrthoDB" id="10070368at2759"/>
<evidence type="ECO:0000313" key="3">
    <source>
        <dbReference type="Proteomes" id="UP001154078"/>
    </source>
</evidence>
<feature type="region of interest" description="Disordered" evidence="1">
    <location>
        <begin position="1"/>
        <end position="22"/>
    </location>
</feature>
<evidence type="ECO:0000256" key="1">
    <source>
        <dbReference type="SAM" id="MobiDB-lite"/>
    </source>
</evidence>
<keyword evidence="3" id="KW-1185">Reference proteome</keyword>
<organism evidence="2 3">
    <name type="scientific">Brassicogethes aeneus</name>
    <name type="common">Rape pollen beetle</name>
    <name type="synonym">Meligethes aeneus</name>
    <dbReference type="NCBI Taxonomy" id="1431903"/>
    <lineage>
        <taxon>Eukaryota</taxon>
        <taxon>Metazoa</taxon>
        <taxon>Ecdysozoa</taxon>
        <taxon>Arthropoda</taxon>
        <taxon>Hexapoda</taxon>
        <taxon>Insecta</taxon>
        <taxon>Pterygota</taxon>
        <taxon>Neoptera</taxon>
        <taxon>Endopterygota</taxon>
        <taxon>Coleoptera</taxon>
        <taxon>Polyphaga</taxon>
        <taxon>Cucujiformia</taxon>
        <taxon>Nitidulidae</taxon>
        <taxon>Meligethinae</taxon>
        <taxon>Brassicogethes</taxon>
    </lineage>
</organism>
<accession>A0A9P0AZL6</accession>
<evidence type="ECO:0000313" key="2">
    <source>
        <dbReference type="EMBL" id="CAH0551816.1"/>
    </source>
</evidence>
<protein>
    <submittedName>
        <fullName evidence="2">Uncharacterized protein</fullName>
    </submittedName>
</protein>
<reference evidence="2" key="1">
    <citation type="submission" date="2021-12" db="EMBL/GenBank/DDBJ databases">
        <authorList>
            <person name="King R."/>
        </authorList>
    </citation>
    <scope>NUCLEOTIDE SEQUENCE</scope>
</reference>
<dbReference type="AlphaFoldDB" id="A0A9P0AZL6"/>